<dbReference type="Proteomes" id="UP000507470">
    <property type="component" value="Unassembled WGS sequence"/>
</dbReference>
<proteinExistence type="inferred from homology"/>
<keyword evidence="3 9" id="KW-0812">Transmembrane</keyword>
<dbReference type="GO" id="GO:0007187">
    <property type="term" value="P:G protein-coupled receptor signaling pathway, coupled to cyclic nucleotide second messenger"/>
    <property type="evidence" value="ECO:0007669"/>
    <property type="project" value="TreeGrafter"/>
</dbReference>
<sequence length="656" mass="74304">MGVDNVTTEKWNTSKTFVSVIPTLSDSNVDNFSQFSSNSFIAFTEFSTANILNVTSNFSDGLNSRHVEKSLLEIISVSIVVAILAALTIGGNLLVIIAFRIDKQLQTITNYFLLSLAVADMAIGVISMPLYTVYLLMGHWPLGPLLCDMWLSMDYVMSNASAANLLVISFDRYLSVTRPLTYRANRTGRKAVLMIVLVWVISTLLWTPWIFAWPHIEGERTVPNDDCYIQFLYTNAFVTIGTHIIAFWLPVIIMTTLYLKIYRETKKRQKRMPMLQAYKSFKEKKLACSIEEDIAYHPKYRESDGDIEGLYIPEMEFPPEDKSCWQRLNCCKIDRDYEIEESSSSEPLSPVANSFPDSSQQSFRSYRSGSYKFRHISRYSFGRYSKRSDSSNLVIPLMAADAAKTLTSPDSTCAIQEENSSPSIEKALKKAATDESNNLYTIVIDIPKSKNGNSEVHPTIRMIDDNEEVSDDKIVPASPVISKANGTHNGINFEESSFSENNDRKFKRTALTQIVGTPALGRRTRSNDANKNAQNVKIATHAAYKLEKSKRKRSEKKQDQKAAKTLSAILLAFIVTWLPYQITTIIESFCSGCVPGLFYQFSYWFCYINSTVNPMCYALCNANFRQTFLRILKCSSNKRNRKNHMVSSYSFSCGHR</sequence>
<protein>
    <submittedName>
        <fullName evidence="13">CHRM3</fullName>
    </submittedName>
</protein>
<organism evidence="13 14">
    <name type="scientific">Mytilus coruscus</name>
    <name type="common">Sea mussel</name>
    <dbReference type="NCBI Taxonomy" id="42192"/>
    <lineage>
        <taxon>Eukaryota</taxon>
        <taxon>Metazoa</taxon>
        <taxon>Spiralia</taxon>
        <taxon>Lophotrochozoa</taxon>
        <taxon>Mollusca</taxon>
        <taxon>Bivalvia</taxon>
        <taxon>Autobranchia</taxon>
        <taxon>Pteriomorphia</taxon>
        <taxon>Mytilida</taxon>
        <taxon>Mytiloidea</taxon>
        <taxon>Mytilidae</taxon>
        <taxon>Mytilinae</taxon>
        <taxon>Mytilus</taxon>
    </lineage>
</organism>
<dbReference type="OrthoDB" id="10071887at2759"/>
<dbReference type="PROSITE" id="PS50262">
    <property type="entry name" value="G_PROTEIN_RECEP_F1_2"/>
    <property type="match status" value="1"/>
</dbReference>
<evidence type="ECO:0000256" key="3">
    <source>
        <dbReference type="ARBA" id="ARBA00022692"/>
    </source>
</evidence>
<dbReference type="PANTHER" id="PTHR24247">
    <property type="entry name" value="5-HYDROXYTRYPTAMINE RECEPTOR"/>
    <property type="match status" value="1"/>
</dbReference>
<dbReference type="Gene3D" id="1.20.1070.10">
    <property type="entry name" value="Rhodopsin 7-helix transmembrane proteins"/>
    <property type="match status" value="2"/>
</dbReference>
<dbReference type="GO" id="GO:0007197">
    <property type="term" value="P:adenylate cyclase-inhibiting G protein-coupled acetylcholine receptor signaling pathway"/>
    <property type="evidence" value="ECO:0007669"/>
    <property type="project" value="TreeGrafter"/>
</dbReference>
<dbReference type="PRINTS" id="PR00237">
    <property type="entry name" value="GPCRRHODOPSN"/>
</dbReference>
<keyword evidence="2" id="KW-1003">Cell membrane</keyword>
<evidence type="ECO:0000256" key="6">
    <source>
        <dbReference type="ARBA" id="ARBA00023136"/>
    </source>
</evidence>
<keyword evidence="5 9" id="KW-0297">G-protein coupled receptor</keyword>
<evidence type="ECO:0000256" key="7">
    <source>
        <dbReference type="ARBA" id="ARBA00023170"/>
    </source>
</evidence>
<dbReference type="AlphaFoldDB" id="A0A6J7ZYK1"/>
<dbReference type="CDD" id="cd15049">
    <property type="entry name" value="7tmA_mAChR"/>
    <property type="match status" value="1"/>
</dbReference>
<feature type="transmembrane region" description="Helical" evidence="11">
    <location>
        <begin position="231"/>
        <end position="259"/>
    </location>
</feature>
<evidence type="ECO:0000256" key="1">
    <source>
        <dbReference type="ARBA" id="ARBA00004651"/>
    </source>
</evidence>
<dbReference type="SMART" id="SM01381">
    <property type="entry name" value="7TM_GPCR_Srsx"/>
    <property type="match status" value="1"/>
</dbReference>
<dbReference type="GO" id="GO:0030425">
    <property type="term" value="C:dendrite"/>
    <property type="evidence" value="ECO:0007669"/>
    <property type="project" value="TreeGrafter"/>
</dbReference>
<evidence type="ECO:0000313" key="14">
    <source>
        <dbReference type="Proteomes" id="UP000507470"/>
    </source>
</evidence>
<dbReference type="InterPro" id="IPR000276">
    <property type="entry name" value="GPCR_Rhodpsn"/>
</dbReference>
<keyword evidence="4 11" id="KW-1133">Transmembrane helix</keyword>
<evidence type="ECO:0000256" key="5">
    <source>
        <dbReference type="ARBA" id="ARBA00023040"/>
    </source>
</evidence>
<dbReference type="GO" id="GO:0005886">
    <property type="term" value="C:plasma membrane"/>
    <property type="evidence" value="ECO:0007669"/>
    <property type="project" value="UniProtKB-SubCell"/>
</dbReference>
<feature type="transmembrane region" description="Helical" evidence="11">
    <location>
        <begin position="74"/>
        <end position="99"/>
    </location>
</feature>
<evidence type="ECO:0000313" key="13">
    <source>
        <dbReference type="EMBL" id="CAC5357321.1"/>
    </source>
</evidence>
<dbReference type="GO" id="GO:0016907">
    <property type="term" value="F:G protein-coupled acetylcholine receptor activity"/>
    <property type="evidence" value="ECO:0007669"/>
    <property type="project" value="InterPro"/>
</dbReference>
<feature type="domain" description="G-protein coupled receptors family 1 profile" evidence="12">
    <location>
        <begin position="91"/>
        <end position="617"/>
    </location>
</feature>
<gene>
    <name evidence="13" type="ORF">MCOR_1049</name>
</gene>
<dbReference type="EMBL" id="CACVKT020000202">
    <property type="protein sequence ID" value="CAC5357321.1"/>
    <property type="molecule type" value="Genomic_DNA"/>
</dbReference>
<keyword evidence="8 9" id="KW-0807">Transducer</keyword>
<keyword evidence="7 9" id="KW-0675">Receptor</keyword>
<dbReference type="Pfam" id="PF00001">
    <property type="entry name" value="7tm_1"/>
    <property type="match status" value="1"/>
</dbReference>
<name>A0A6J7ZYK1_MYTCO</name>
<dbReference type="PRINTS" id="PR00243">
    <property type="entry name" value="MUSCARINICR"/>
</dbReference>
<feature type="transmembrane region" description="Helical" evidence="11">
    <location>
        <begin position="191"/>
        <end position="211"/>
    </location>
</feature>
<dbReference type="InterPro" id="IPR017452">
    <property type="entry name" value="GPCR_Rhodpsn_7TM"/>
</dbReference>
<dbReference type="InterPro" id="IPR000995">
    <property type="entry name" value="Musac_Ach_rcpt"/>
</dbReference>
<dbReference type="SUPFAM" id="SSF81321">
    <property type="entry name" value="Family A G protein-coupled receptor-like"/>
    <property type="match status" value="1"/>
</dbReference>
<evidence type="ECO:0000256" key="2">
    <source>
        <dbReference type="ARBA" id="ARBA00022475"/>
    </source>
</evidence>
<evidence type="ECO:0000256" key="10">
    <source>
        <dbReference type="SAM" id="MobiDB-lite"/>
    </source>
</evidence>
<keyword evidence="14" id="KW-1185">Reference proteome</keyword>
<dbReference type="GO" id="GO:0045202">
    <property type="term" value="C:synapse"/>
    <property type="evidence" value="ECO:0007669"/>
    <property type="project" value="TreeGrafter"/>
</dbReference>
<comment type="similarity">
    <text evidence="9">Belongs to the G-protein coupled receptor 1 family.</text>
</comment>
<evidence type="ECO:0000256" key="4">
    <source>
        <dbReference type="ARBA" id="ARBA00022989"/>
    </source>
</evidence>
<dbReference type="GO" id="GO:0004993">
    <property type="term" value="F:G protein-coupled serotonin receptor activity"/>
    <property type="evidence" value="ECO:0007669"/>
    <property type="project" value="TreeGrafter"/>
</dbReference>
<feature type="transmembrane region" description="Helical" evidence="11">
    <location>
        <begin position="149"/>
        <end position="170"/>
    </location>
</feature>
<feature type="compositionally biased region" description="Polar residues" evidence="10">
    <location>
        <begin position="351"/>
        <end position="363"/>
    </location>
</feature>
<evidence type="ECO:0000256" key="9">
    <source>
        <dbReference type="RuleBase" id="RU000688"/>
    </source>
</evidence>
<keyword evidence="6 11" id="KW-0472">Membrane</keyword>
<dbReference type="PROSITE" id="PS00237">
    <property type="entry name" value="G_PROTEIN_RECEP_F1_1"/>
    <property type="match status" value="1"/>
</dbReference>
<dbReference type="PANTHER" id="PTHR24247:SF265">
    <property type="entry name" value="MUSCARINIC ACETYLCHOLINE RECEPTOR DM1"/>
    <property type="match status" value="1"/>
</dbReference>
<evidence type="ECO:0000256" key="11">
    <source>
        <dbReference type="SAM" id="Phobius"/>
    </source>
</evidence>
<comment type="subcellular location">
    <subcellularLocation>
        <location evidence="1">Cell membrane</location>
        <topology evidence="1">Multi-pass membrane protein</topology>
    </subcellularLocation>
</comment>
<accession>A0A6J7ZYK1</accession>
<evidence type="ECO:0000256" key="8">
    <source>
        <dbReference type="ARBA" id="ARBA00023224"/>
    </source>
</evidence>
<evidence type="ECO:0000259" key="12">
    <source>
        <dbReference type="PROSITE" id="PS50262"/>
    </source>
</evidence>
<reference evidence="13 14" key="1">
    <citation type="submission" date="2020-06" db="EMBL/GenBank/DDBJ databases">
        <authorList>
            <person name="Li R."/>
            <person name="Bekaert M."/>
        </authorList>
    </citation>
    <scope>NUCLEOTIDE SEQUENCE [LARGE SCALE GENOMIC DNA]</scope>
    <source>
        <strain evidence="14">wild</strain>
    </source>
</reference>
<feature type="transmembrane region" description="Helical" evidence="11">
    <location>
        <begin position="562"/>
        <end position="580"/>
    </location>
</feature>
<feature type="region of interest" description="Disordered" evidence="10">
    <location>
        <begin position="342"/>
        <end position="363"/>
    </location>
</feature>
<feature type="transmembrane region" description="Helical" evidence="11">
    <location>
        <begin position="111"/>
        <end position="137"/>
    </location>
</feature>